<feature type="domain" description="Retroviral polymerase SH3-like" evidence="3">
    <location>
        <begin position="356"/>
        <end position="402"/>
    </location>
</feature>
<evidence type="ECO:0000259" key="3">
    <source>
        <dbReference type="Pfam" id="PF25597"/>
    </source>
</evidence>
<comment type="caution">
    <text evidence="4">The sequence shown here is derived from an EMBL/GenBank/DDBJ whole genome shotgun (WGS) entry which is preliminary data.</text>
</comment>
<dbReference type="InterPro" id="IPR013103">
    <property type="entry name" value="RVT_2"/>
</dbReference>
<evidence type="ECO:0000256" key="1">
    <source>
        <dbReference type="SAM" id="MobiDB-lite"/>
    </source>
</evidence>
<reference evidence="4" key="1">
    <citation type="journal article" date="2019" name="Sci. Rep.">
        <title>Draft genome of Tanacetum cinerariifolium, the natural source of mosquito coil.</title>
        <authorList>
            <person name="Yamashiro T."/>
            <person name="Shiraishi A."/>
            <person name="Satake H."/>
            <person name="Nakayama K."/>
        </authorList>
    </citation>
    <scope>NUCLEOTIDE SEQUENCE</scope>
</reference>
<organism evidence="4">
    <name type="scientific">Tanacetum cinerariifolium</name>
    <name type="common">Dalmatian daisy</name>
    <name type="synonym">Chrysanthemum cinerariifolium</name>
    <dbReference type="NCBI Taxonomy" id="118510"/>
    <lineage>
        <taxon>Eukaryota</taxon>
        <taxon>Viridiplantae</taxon>
        <taxon>Streptophyta</taxon>
        <taxon>Embryophyta</taxon>
        <taxon>Tracheophyta</taxon>
        <taxon>Spermatophyta</taxon>
        <taxon>Magnoliopsida</taxon>
        <taxon>eudicotyledons</taxon>
        <taxon>Gunneridae</taxon>
        <taxon>Pentapetalae</taxon>
        <taxon>asterids</taxon>
        <taxon>campanulids</taxon>
        <taxon>Asterales</taxon>
        <taxon>Asteraceae</taxon>
        <taxon>Asteroideae</taxon>
        <taxon>Anthemideae</taxon>
        <taxon>Anthemidinae</taxon>
        <taxon>Tanacetum</taxon>
    </lineage>
</organism>
<name>A0A699GS65_TANCI</name>
<evidence type="ECO:0000313" key="4">
    <source>
        <dbReference type="EMBL" id="GEW10501.1"/>
    </source>
</evidence>
<feature type="non-terminal residue" evidence="4">
    <location>
        <position position="1"/>
    </location>
</feature>
<proteinExistence type="predicted"/>
<dbReference type="Pfam" id="PF07727">
    <property type="entry name" value="RVT_2"/>
    <property type="match status" value="1"/>
</dbReference>
<feature type="region of interest" description="Disordered" evidence="1">
    <location>
        <begin position="207"/>
        <end position="228"/>
    </location>
</feature>
<feature type="domain" description="Reverse transcriptase Ty1/copia-type" evidence="2">
    <location>
        <begin position="484"/>
        <end position="617"/>
    </location>
</feature>
<dbReference type="InterPro" id="IPR057670">
    <property type="entry name" value="SH3_retrovirus"/>
</dbReference>
<accession>A0A699GS65</accession>
<gene>
    <name evidence="4" type="ORF">Tci_182477</name>
</gene>
<sequence>NDIYTTVDACPNTCEMWKAIERQQAVNNNKGKAIINSPPPTYDQEDKVAKDDALSKEKKIDKLMALISLSLEKIYKPTNNNLRTLFNTSREHQDKTLRINRGTRYDNQRVINAAEARENESTQVVQQSGIHCYTCKEFGNIATKCHKLKRAKDVDYHKEKMLLCKQEKARFKLNADHDDWKDDTDKESDDRELEAHYMYIKKIQEVSPDAEDSGPIFDAEPLDKDDQNDNDDLAKECEFLTSLIEKVKYEIDDNKNHNKLLESSNNLLVDKSTRQIGDFKNKNKSLESSNNHFKEANNELLKINELMYKDLKKFQYELEKRCGVNYMSKVEFDCAKAKCDLMSYKMESQNYIIRDGENLDKMKEKGNACIFVGYSTQSRAYKVYNKRTRVIVETIHVNFNELPQMASAENNTSDLILQRQTALDHITVDIPPLEVQRTPETTCQASTQAPTVPDTKNINQAKTLEENAQVDEDEFINIFSTPNETPARNKWQDVYVHTHQNTVIRNKSPLVAKGFNQKEGINFKESFALAARLEAVWLFIVYVAYKSFQIYQMDVKIDFLNGPLKEEVYVNQPDGFVDPYHPDKVYRLKKALYGLKQAPRAWYDKLSNFLVSKGFFKVLSLRTQLTEDGFYFDKIPMYCDLKAAIAISCNPVQHSRTKHIVVRYQFIKQQVEKGIVKLFFIGTEYQLPDLFTKALHEDRIHLYLGGSYYSFSCLILSTKKDFQTLKLHLDVPTTPRLLTELTSSRTPEKVLVIEEIDNPLTENINAISLIKIEKEKVIEGNKVVEGNVMKLNELEALEPIKLPKKEEEIEEGT</sequence>
<dbReference type="CDD" id="cd09272">
    <property type="entry name" value="RNase_HI_RT_Ty1"/>
    <property type="match status" value="1"/>
</dbReference>
<protein>
    <submittedName>
        <fullName evidence="4">Uncharacterized protein</fullName>
    </submittedName>
</protein>
<dbReference type="EMBL" id="BKCJ010045315">
    <property type="protein sequence ID" value="GEW10501.1"/>
    <property type="molecule type" value="Genomic_DNA"/>
</dbReference>
<evidence type="ECO:0000259" key="2">
    <source>
        <dbReference type="Pfam" id="PF07727"/>
    </source>
</evidence>
<dbReference type="Pfam" id="PF25597">
    <property type="entry name" value="SH3_retrovirus"/>
    <property type="match status" value="1"/>
</dbReference>
<dbReference type="AlphaFoldDB" id="A0A699GS65"/>